<comment type="subcellular location">
    <subcellularLocation>
        <location evidence="1">Nucleus</location>
    </subcellularLocation>
</comment>
<dbReference type="SMART" id="SM00558">
    <property type="entry name" value="JmjC"/>
    <property type="match status" value="1"/>
</dbReference>
<comment type="caution">
    <text evidence="7">The sequence shown here is derived from an EMBL/GenBank/DDBJ whole genome shotgun (WGS) entry which is preliminary data.</text>
</comment>
<keyword evidence="8" id="KW-1185">Reference proteome</keyword>
<dbReference type="EMBL" id="JADGKB010000034">
    <property type="protein sequence ID" value="KAJ3257785.1"/>
    <property type="molecule type" value="Genomic_DNA"/>
</dbReference>
<dbReference type="Gene3D" id="2.60.120.650">
    <property type="entry name" value="Cupin"/>
    <property type="match status" value="1"/>
</dbReference>
<keyword evidence="2" id="KW-0479">Metal-binding</keyword>
<evidence type="ECO:0000256" key="3">
    <source>
        <dbReference type="ARBA" id="ARBA00023002"/>
    </source>
</evidence>
<dbReference type="GO" id="GO:0016491">
    <property type="term" value="F:oxidoreductase activity"/>
    <property type="evidence" value="ECO:0007669"/>
    <property type="project" value="UniProtKB-KW"/>
</dbReference>
<dbReference type="GO" id="GO:0046872">
    <property type="term" value="F:metal ion binding"/>
    <property type="evidence" value="ECO:0007669"/>
    <property type="project" value="UniProtKB-KW"/>
</dbReference>
<dbReference type="GO" id="GO:0005634">
    <property type="term" value="C:nucleus"/>
    <property type="evidence" value="ECO:0007669"/>
    <property type="project" value="UniProtKB-SubCell"/>
</dbReference>
<sequence length="457" mass="53515">MTVIPQKRKKGASVLKQSTYDHPFGIKPMGNSYFDSSNGIKECKSHGLSVFNVLPEQQLLELLIYLGPEAAAKLAQTSRAFYVYCYHDDLWRQFTIKRFNGDFEFIINWRNTFKSKYQKYIQDSPIKIQGFYSDLLYTAWRCVSVPLKDLCGVENDNIDRRSNMTLEAFIQEYMIPNKPVILTDVVQNWPAYKKWNFEYLLGTDFKFRAEAVDITFANYYKYMTQCKEEAPLYLFDKKCTFDEKMRNDFQIPDYFNQDLFSVLKEKRPDYRWLIVGPERSGSTFHIDPNSTNAWNAVIKGSKKWILYPPNHIPPGVYPSRDGSEVTSPVSLAEWFLNYYQDIQDDPIEQRPVEAVCKEGEILFVPNKWWHCVMNLEPGIALTQNFVGMENLESVLNFCKKKPEQVSGFCHGDLYEEFKKGLQQDMPQVWDKVKHLDQASAKETWNNLCMEKSFSFSF</sequence>
<evidence type="ECO:0000313" key="7">
    <source>
        <dbReference type="EMBL" id="KAJ3257785.1"/>
    </source>
</evidence>
<proteinExistence type="predicted"/>
<dbReference type="AlphaFoldDB" id="A0AAD5Y8J9"/>
<dbReference type="SUPFAM" id="SSF81383">
    <property type="entry name" value="F-box domain"/>
    <property type="match status" value="1"/>
</dbReference>
<dbReference type="GO" id="GO:0000987">
    <property type="term" value="F:cis-regulatory region sequence-specific DNA binding"/>
    <property type="evidence" value="ECO:0007669"/>
    <property type="project" value="TreeGrafter"/>
</dbReference>
<keyword evidence="4" id="KW-0408">Iron</keyword>
<dbReference type="SUPFAM" id="SSF51197">
    <property type="entry name" value="Clavaminate synthase-like"/>
    <property type="match status" value="1"/>
</dbReference>
<dbReference type="InterPro" id="IPR041667">
    <property type="entry name" value="Cupin_8"/>
</dbReference>
<reference evidence="7" key="1">
    <citation type="submission" date="2020-05" db="EMBL/GenBank/DDBJ databases">
        <title>Phylogenomic resolution of chytrid fungi.</title>
        <authorList>
            <person name="Stajich J.E."/>
            <person name="Amses K."/>
            <person name="Simmons R."/>
            <person name="Seto K."/>
            <person name="Myers J."/>
            <person name="Bonds A."/>
            <person name="Quandt C.A."/>
            <person name="Barry K."/>
            <person name="Liu P."/>
            <person name="Grigoriev I."/>
            <person name="Longcore J.E."/>
            <person name="James T.Y."/>
        </authorList>
    </citation>
    <scope>NUCLEOTIDE SEQUENCE</scope>
    <source>
        <strain evidence="7">PLAUS21</strain>
    </source>
</reference>
<dbReference type="Pfam" id="PF12937">
    <property type="entry name" value="F-box-like"/>
    <property type="match status" value="1"/>
</dbReference>
<dbReference type="Gene3D" id="1.20.1280.50">
    <property type="match status" value="1"/>
</dbReference>
<dbReference type="InterPro" id="IPR036047">
    <property type="entry name" value="F-box-like_dom_sf"/>
</dbReference>
<dbReference type="PROSITE" id="PS51184">
    <property type="entry name" value="JMJC"/>
    <property type="match status" value="1"/>
</dbReference>
<evidence type="ECO:0000259" key="6">
    <source>
        <dbReference type="PROSITE" id="PS51184"/>
    </source>
</evidence>
<dbReference type="InterPro" id="IPR001810">
    <property type="entry name" value="F-box_dom"/>
</dbReference>
<organism evidence="7 8">
    <name type="scientific">Boothiomyces macroporosus</name>
    <dbReference type="NCBI Taxonomy" id="261099"/>
    <lineage>
        <taxon>Eukaryota</taxon>
        <taxon>Fungi</taxon>
        <taxon>Fungi incertae sedis</taxon>
        <taxon>Chytridiomycota</taxon>
        <taxon>Chytridiomycota incertae sedis</taxon>
        <taxon>Chytridiomycetes</taxon>
        <taxon>Rhizophydiales</taxon>
        <taxon>Terramycetaceae</taxon>
        <taxon>Boothiomyces</taxon>
    </lineage>
</organism>
<evidence type="ECO:0000256" key="2">
    <source>
        <dbReference type="ARBA" id="ARBA00022723"/>
    </source>
</evidence>
<keyword evidence="3" id="KW-0560">Oxidoreductase</keyword>
<dbReference type="PANTHER" id="PTHR12480:SF21">
    <property type="entry name" value="JMJC DOMAIN-CONTAINING PROTEIN 8"/>
    <property type="match status" value="1"/>
</dbReference>
<dbReference type="InterPro" id="IPR050910">
    <property type="entry name" value="JMJD6_ArgDemeth/LysHydrox"/>
</dbReference>
<protein>
    <recommendedName>
        <fullName evidence="6">JmjC domain-containing protein</fullName>
    </recommendedName>
</protein>
<evidence type="ECO:0000256" key="1">
    <source>
        <dbReference type="ARBA" id="ARBA00004123"/>
    </source>
</evidence>
<accession>A0AAD5Y8J9</accession>
<dbReference type="InterPro" id="IPR003347">
    <property type="entry name" value="JmjC_dom"/>
</dbReference>
<dbReference type="Proteomes" id="UP001210925">
    <property type="component" value="Unassembled WGS sequence"/>
</dbReference>
<evidence type="ECO:0000256" key="5">
    <source>
        <dbReference type="ARBA" id="ARBA00023242"/>
    </source>
</evidence>
<dbReference type="FunFam" id="2.60.120.650:FF:000045">
    <property type="entry name" value="F-box protein At1g78280"/>
    <property type="match status" value="1"/>
</dbReference>
<dbReference type="Pfam" id="PF13621">
    <property type="entry name" value="Cupin_8"/>
    <property type="match status" value="1"/>
</dbReference>
<keyword evidence="5" id="KW-0539">Nucleus</keyword>
<gene>
    <name evidence="7" type="ORF">HK103_004253</name>
</gene>
<dbReference type="PANTHER" id="PTHR12480">
    <property type="entry name" value="ARGININE DEMETHYLASE AND LYSYL-HYDROXYLASE JMJD"/>
    <property type="match status" value="1"/>
</dbReference>
<feature type="domain" description="JmjC" evidence="6">
    <location>
        <begin position="240"/>
        <end position="402"/>
    </location>
</feature>
<name>A0AAD5Y8J9_9FUNG</name>
<evidence type="ECO:0000313" key="8">
    <source>
        <dbReference type="Proteomes" id="UP001210925"/>
    </source>
</evidence>
<evidence type="ECO:0000256" key="4">
    <source>
        <dbReference type="ARBA" id="ARBA00023004"/>
    </source>
</evidence>